<dbReference type="PANTHER" id="PTHR24171:SF9">
    <property type="entry name" value="ANKYRIN REPEAT DOMAIN-CONTAINING PROTEIN 39"/>
    <property type="match status" value="1"/>
</dbReference>
<evidence type="ECO:0000256" key="3">
    <source>
        <dbReference type="PROSITE-ProRule" id="PRU00023"/>
    </source>
</evidence>
<dbReference type="PANTHER" id="PTHR24171">
    <property type="entry name" value="ANKYRIN REPEAT DOMAIN-CONTAINING PROTEIN 39-RELATED"/>
    <property type="match status" value="1"/>
</dbReference>
<organism evidence="4 5">
    <name type="scientific">Apiospora kogelbergensis</name>
    <dbReference type="NCBI Taxonomy" id="1337665"/>
    <lineage>
        <taxon>Eukaryota</taxon>
        <taxon>Fungi</taxon>
        <taxon>Dikarya</taxon>
        <taxon>Ascomycota</taxon>
        <taxon>Pezizomycotina</taxon>
        <taxon>Sordariomycetes</taxon>
        <taxon>Xylariomycetidae</taxon>
        <taxon>Amphisphaeriales</taxon>
        <taxon>Apiosporaceae</taxon>
        <taxon>Apiospora</taxon>
    </lineage>
</organism>
<feature type="repeat" description="ANK" evidence="3">
    <location>
        <begin position="216"/>
        <end position="242"/>
    </location>
</feature>
<dbReference type="InterPro" id="IPR036770">
    <property type="entry name" value="Ankyrin_rpt-contain_sf"/>
</dbReference>
<evidence type="ECO:0000256" key="1">
    <source>
        <dbReference type="ARBA" id="ARBA00022737"/>
    </source>
</evidence>
<dbReference type="AlphaFoldDB" id="A0AAW0RBQ9"/>
<comment type="caution">
    <text evidence="4">The sequence shown here is derived from an EMBL/GenBank/DDBJ whole genome shotgun (WGS) entry which is preliminary data.</text>
</comment>
<dbReference type="PRINTS" id="PR01415">
    <property type="entry name" value="ANKYRIN"/>
</dbReference>
<dbReference type="PROSITE" id="PS50297">
    <property type="entry name" value="ANK_REP_REGION"/>
    <property type="match status" value="3"/>
</dbReference>
<dbReference type="SUPFAM" id="SSF48403">
    <property type="entry name" value="Ankyrin repeat"/>
    <property type="match status" value="1"/>
</dbReference>
<sequence length="392" mass="43148">MGSHSVSLILPEAIAGSCNQLNCRSRSTAAAYVECRFPTWFAKAIIWANFCAPNLFACSLEVRGVRVVPDKSPIFQYAIEGDLDGIRRLFQDGQASVYDTSETTGTSVLGYATDRGHQHVWRFLLEHGADPYVESKLKDSPVDVACTKLYTTPMSSLISSADTSMIMALARDFETEEYIEERQFPSLHKIVLGIVDADLETQLELSIVDINATDNQGRTALLWAAIRGDVPVIQTLIRFGADQRPALNGSTPLHYAVQAHTPDAIQVLLDHGADVAAKNAWNVTPLHYAAANRDDVAYVLPLLAAPRADLNACDYFGHSALVRAVHLNRPRIVERLLAKGAALVESDIWGSDPLAFAMEKGFVEVARSLIRWSNSIDRDEKQLRSCVSWAHV</sequence>
<dbReference type="InterPro" id="IPR002110">
    <property type="entry name" value="Ankyrin_rpt"/>
</dbReference>
<dbReference type="Pfam" id="PF12796">
    <property type="entry name" value="Ank_2"/>
    <property type="match status" value="2"/>
</dbReference>
<dbReference type="Gene3D" id="1.25.40.20">
    <property type="entry name" value="Ankyrin repeat-containing domain"/>
    <property type="match status" value="3"/>
</dbReference>
<evidence type="ECO:0000313" key="4">
    <source>
        <dbReference type="EMBL" id="KAK8132239.1"/>
    </source>
</evidence>
<feature type="repeat" description="ANK" evidence="3">
    <location>
        <begin position="248"/>
        <end position="280"/>
    </location>
</feature>
<evidence type="ECO:0000313" key="5">
    <source>
        <dbReference type="Proteomes" id="UP001392437"/>
    </source>
</evidence>
<evidence type="ECO:0008006" key="6">
    <source>
        <dbReference type="Google" id="ProtNLM"/>
    </source>
</evidence>
<protein>
    <recommendedName>
        <fullName evidence="6">Ankyrin repeat</fullName>
    </recommendedName>
</protein>
<reference evidence="4 5" key="1">
    <citation type="submission" date="2023-01" db="EMBL/GenBank/DDBJ databases">
        <title>Analysis of 21 Apiospora genomes using comparative genomics revels a genus with tremendous synthesis potential of carbohydrate active enzymes and secondary metabolites.</title>
        <authorList>
            <person name="Sorensen T."/>
        </authorList>
    </citation>
    <scope>NUCLEOTIDE SEQUENCE [LARGE SCALE GENOMIC DNA]</scope>
    <source>
        <strain evidence="4 5">CBS 117206</strain>
    </source>
</reference>
<gene>
    <name evidence="4" type="ORF">PG999_000412</name>
</gene>
<dbReference type="SMART" id="SM00248">
    <property type="entry name" value="ANK"/>
    <property type="match status" value="7"/>
</dbReference>
<name>A0AAW0RBQ9_9PEZI</name>
<feature type="repeat" description="ANK" evidence="3">
    <location>
        <begin position="104"/>
        <end position="136"/>
    </location>
</feature>
<dbReference type="EMBL" id="JAQQWP010000001">
    <property type="protein sequence ID" value="KAK8132239.1"/>
    <property type="molecule type" value="Genomic_DNA"/>
</dbReference>
<accession>A0AAW0RBQ9</accession>
<proteinExistence type="predicted"/>
<evidence type="ECO:0000256" key="2">
    <source>
        <dbReference type="ARBA" id="ARBA00023043"/>
    </source>
</evidence>
<keyword evidence="5" id="KW-1185">Reference proteome</keyword>
<dbReference type="Proteomes" id="UP001392437">
    <property type="component" value="Unassembled WGS sequence"/>
</dbReference>
<dbReference type="PROSITE" id="PS50088">
    <property type="entry name" value="ANK_REPEAT"/>
    <property type="match status" value="3"/>
</dbReference>
<keyword evidence="2 3" id="KW-0040">ANK repeat</keyword>
<keyword evidence="1" id="KW-0677">Repeat</keyword>